<dbReference type="InterPro" id="IPR000652">
    <property type="entry name" value="Triosephosphate_isomerase"/>
</dbReference>
<dbReference type="GO" id="GO:0005829">
    <property type="term" value="C:cytosol"/>
    <property type="evidence" value="ECO:0007669"/>
    <property type="project" value="TreeGrafter"/>
</dbReference>
<organism evidence="4 5">
    <name type="scientific">Vibrio sinaloensis DSM 21326</name>
    <dbReference type="NCBI Taxonomy" id="945550"/>
    <lineage>
        <taxon>Bacteria</taxon>
        <taxon>Pseudomonadati</taxon>
        <taxon>Pseudomonadota</taxon>
        <taxon>Gammaproteobacteria</taxon>
        <taxon>Vibrionales</taxon>
        <taxon>Vibrionaceae</taxon>
        <taxon>Vibrio</taxon>
        <taxon>Vibrio oreintalis group</taxon>
    </lineage>
</organism>
<dbReference type="GO" id="GO:0004807">
    <property type="term" value="F:triose-phosphate isomerase activity"/>
    <property type="evidence" value="ECO:0007669"/>
    <property type="project" value="UniProtKB-UniRule"/>
</dbReference>
<keyword evidence="2 3" id="KW-0413">Isomerase</keyword>
<proteinExistence type="inferred from homology"/>
<evidence type="ECO:0000256" key="2">
    <source>
        <dbReference type="ARBA" id="ARBA00023235"/>
    </source>
</evidence>
<dbReference type="PANTHER" id="PTHR21139">
    <property type="entry name" value="TRIOSEPHOSPHATE ISOMERASE"/>
    <property type="match status" value="1"/>
</dbReference>
<keyword evidence="3" id="KW-0963">Cytoplasm</keyword>
<protein>
    <recommendedName>
        <fullName evidence="3">Triosephosphate isomerase</fullName>
        <ecNumber evidence="3">5.3.1.1</ecNumber>
    </recommendedName>
</protein>
<dbReference type="GO" id="GO:0006096">
    <property type="term" value="P:glycolytic process"/>
    <property type="evidence" value="ECO:0007669"/>
    <property type="project" value="UniProtKB-UniRule"/>
</dbReference>
<gene>
    <name evidence="4" type="primary">tpiA</name>
    <name evidence="4" type="ORF">VISI1226_06403</name>
</gene>
<dbReference type="NCBIfam" id="NF000722">
    <property type="entry name" value="PRK00042.2-1"/>
    <property type="match status" value="1"/>
</dbReference>
<dbReference type="OrthoDB" id="9809429at2"/>
<sequence length="258" mass="28066">MKKIWIGTSWKMTKDKRAAQAWASAVTPALIESEDTIQAFVIPPFPYISQVAESFSNLPILIGAQNMGWQDQGAFTGEVSPLMVKECGASVVEIGHSERRAMFGETDETVNLKVRAALKHGLTPLVCVGDTAQEKKWGVSIESVVRQVKIALFGVESHQLAQVIIAYEPVWAIGEQGTPATNEEAEWVHLAIRQALQQQYGQACANDMTLVCGGSVNLDNAEGLLAQPNIDGVFVGRSAWQAEGYAELLSIALRQRSK</sequence>
<dbReference type="EMBL" id="AEVT01000031">
    <property type="protein sequence ID" value="EGA71131.1"/>
    <property type="molecule type" value="Genomic_DNA"/>
</dbReference>
<dbReference type="InterPro" id="IPR035990">
    <property type="entry name" value="TIM_sf"/>
</dbReference>
<dbReference type="GO" id="GO:0019563">
    <property type="term" value="P:glycerol catabolic process"/>
    <property type="evidence" value="ECO:0007669"/>
    <property type="project" value="TreeGrafter"/>
</dbReference>
<dbReference type="Pfam" id="PF00121">
    <property type="entry name" value="TIM"/>
    <property type="match status" value="1"/>
</dbReference>
<dbReference type="InterPro" id="IPR013785">
    <property type="entry name" value="Aldolase_TIM"/>
</dbReference>
<dbReference type="UniPathway" id="UPA00109">
    <property type="reaction ID" value="UER00189"/>
</dbReference>
<dbReference type="RefSeq" id="WP_008075054.1">
    <property type="nucleotide sequence ID" value="NZ_AEVT01000031.1"/>
</dbReference>
<reference evidence="4 5" key="1">
    <citation type="journal article" date="2012" name="Int. J. Syst. Evol. Microbiol.">
        <title>Vibrio caribbeanicus sp. nov., isolated from the marine sponge Scleritoderma cyanea.</title>
        <authorList>
            <person name="Hoffmann M."/>
            <person name="Monday S.R."/>
            <person name="Allard M.W."/>
            <person name="Strain E.A."/>
            <person name="Whittaker P."/>
            <person name="Naum M."/>
            <person name="McCarthy P.J."/>
            <person name="Lopez J.V."/>
            <person name="Fischer M."/>
            <person name="Brown E.W."/>
        </authorList>
    </citation>
    <scope>NUCLEOTIDE SEQUENCE [LARGE SCALE GENOMIC DNA]</scope>
    <source>
        <strain evidence="5">DSMZ 21326</strain>
    </source>
</reference>
<dbReference type="Proteomes" id="UP000006228">
    <property type="component" value="Unassembled WGS sequence"/>
</dbReference>
<comment type="pathway">
    <text evidence="3">Carbohydrate biosynthesis; gluconeogenesis.</text>
</comment>
<comment type="pathway">
    <text evidence="3">Carbohydrate degradation; glycolysis; D-glyceraldehyde 3-phosphate from glycerone phosphate: step 1/1.</text>
</comment>
<name>E8M493_PHOS4</name>
<keyword evidence="3" id="KW-0312">Gluconeogenesis</keyword>
<evidence type="ECO:0000313" key="4">
    <source>
        <dbReference type="EMBL" id="EGA71131.1"/>
    </source>
</evidence>
<dbReference type="NCBIfam" id="TIGR00419">
    <property type="entry name" value="tim"/>
    <property type="match status" value="1"/>
</dbReference>
<dbReference type="PANTHER" id="PTHR21139:SF42">
    <property type="entry name" value="TRIOSEPHOSPHATE ISOMERASE"/>
    <property type="match status" value="1"/>
</dbReference>
<dbReference type="UniPathway" id="UPA00138"/>
<dbReference type="CDD" id="cd00311">
    <property type="entry name" value="TIM"/>
    <property type="match status" value="1"/>
</dbReference>
<keyword evidence="3" id="KW-0324">Glycolysis</keyword>
<dbReference type="eggNOG" id="COG0149">
    <property type="taxonomic scope" value="Bacteria"/>
</dbReference>
<dbReference type="PROSITE" id="PS51440">
    <property type="entry name" value="TIM_2"/>
    <property type="match status" value="1"/>
</dbReference>
<evidence type="ECO:0000256" key="3">
    <source>
        <dbReference type="RuleBase" id="RU363013"/>
    </source>
</evidence>
<evidence type="ECO:0000256" key="1">
    <source>
        <dbReference type="ARBA" id="ARBA00007422"/>
    </source>
</evidence>
<dbReference type="AlphaFoldDB" id="E8M493"/>
<dbReference type="GO" id="GO:0006094">
    <property type="term" value="P:gluconeogenesis"/>
    <property type="evidence" value="ECO:0007669"/>
    <property type="project" value="UniProtKB-UniPathway"/>
</dbReference>
<dbReference type="Gene3D" id="3.20.20.70">
    <property type="entry name" value="Aldolase class I"/>
    <property type="match status" value="1"/>
</dbReference>
<evidence type="ECO:0000313" key="5">
    <source>
        <dbReference type="Proteomes" id="UP000006228"/>
    </source>
</evidence>
<accession>E8M493</accession>
<comment type="similarity">
    <text evidence="1 3">Belongs to the triosephosphate isomerase family.</text>
</comment>
<comment type="caution">
    <text evidence="4">The sequence shown here is derived from an EMBL/GenBank/DDBJ whole genome shotgun (WGS) entry which is preliminary data.</text>
</comment>
<comment type="subunit">
    <text evidence="3">Homodimer.</text>
</comment>
<dbReference type="GeneID" id="95568450"/>
<comment type="catalytic activity">
    <reaction evidence="3">
        <text>D-glyceraldehyde 3-phosphate = dihydroxyacetone phosphate</text>
        <dbReference type="Rhea" id="RHEA:18585"/>
        <dbReference type="ChEBI" id="CHEBI:57642"/>
        <dbReference type="ChEBI" id="CHEBI:59776"/>
        <dbReference type="EC" id="5.3.1.1"/>
    </reaction>
</comment>
<dbReference type="SUPFAM" id="SSF51351">
    <property type="entry name" value="Triosephosphate isomerase (TIM)"/>
    <property type="match status" value="1"/>
</dbReference>
<comment type="subcellular location">
    <subcellularLocation>
        <location evidence="3">Cytoplasm</location>
    </subcellularLocation>
</comment>
<dbReference type="EC" id="5.3.1.1" evidence="3"/>
<dbReference type="GO" id="GO:0046166">
    <property type="term" value="P:glyceraldehyde-3-phosphate biosynthetic process"/>
    <property type="evidence" value="ECO:0007669"/>
    <property type="project" value="TreeGrafter"/>
</dbReference>